<feature type="transmembrane region" description="Helical" evidence="2">
    <location>
        <begin position="218"/>
        <end position="237"/>
    </location>
</feature>
<dbReference type="Proteomes" id="UP000324233">
    <property type="component" value="Chromosome"/>
</dbReference>
<feature type="region of interest" description="Disordered" evidence="1">
    <location>
        <begin position="1"/>
        <end position="20"/>
    </location>
</feature>
<evidence type="ECO:0000313" key="3">
    <source>
        <dbReference type="EMBL" id="QEH34026.1"/>
    </source>
</evidence>
<name>A0A5B9W036_9BACT</name>
<keyword evidence="4" id="KW-1185">Reference proteome</keyword>
<feature type="transmembrane region" description="Helical" evidence="2">
    <location>
        <begin position="115"/>
        <end position="136"/>
    </location>
</feature>
<dbReference type="RefSeq" id="WP_148594010.1">
    <property type="nucleotide sequence ID" value="NZ_CP042997.1"/>
</dbReference>
<feature type="compositionally biased region" description="Pro residues" evidence="1">
    <location>
        <begin position="1"/>
        <end position="11"/>
    </location>
</feature>
<feature type="transmembrane region" description="Helical" evidence="2">
    <location>
        <begin position="84"/>
        <end position="103"/>
    </location>
</feature>
<sequence>MAIDPEPPSGPPEASSIRPAAAPATAASPRLVLFVALIAGLAAWLAGESPPVIRPPEAVKTDVMGFSVVSQTAESARAADRMNAVRYFGLSAAIAGLAMAWVGSILGRGSLLTKAMVVLFGAIACGSLAGLSMPLFEYGHAMGLSEMVDSMLVHLLLWLPVGGLVGLTLGLSGGRPREIPARMFAGMVGAGLGVVLYEMIGGIALPTGGAGLPLPREAGARLAALLLVLPSAAFLAARATSDASASSGEQRSGG</sequence>
<evidence type="ECO:0000256" key="1">
    <source>
        <dbReference type="SAM" id="MobiDB-lite"/>
    </source>
</evidence>
<feature type="transmembrane region" description="Helical" evidence="2">
    <location>
        <begin position="31"/>
        <end position="47"/>
    </location>
</feature>
<feature type="transmembrane region" description="Helical" evidence="2">
    <location>
        <begin position="151"/>
        <end position="171"/>
    </location>
</feature>
<dbReference type="KEGG" id="agv:OJF2_25590"/>
<proteinExistence type="predicted"/>
<dbReference type="AlphaFoldDB" id="A0A5B9W036"/>
<keyword evidence="2" id="KW-0812">Transmembrane</keyword>
<accession>A0A5B9W036</accession>
<organism evidence="3 4">
    <name type="scientific">Aquisphaera giovannonii</name>
    <dbReference type="NCBI Taxonomy" id="406548"/>
    <lineage>
        <taxon>Bacteria</taxon>
        <taxon>Pseudomonadati</taxon>
        <taxon>Planctomycetota</taxon>
        <taxon>Planctomycetia</taxon>
        <taxon>Isosphaerales</taxon>
        <taxon>Isosphaeraceae</taxon>
        <taxon>Aquisphaera</taxon>
    </lineage>
</organism>
<protein>
    <submittedName>
        <fullName evidence="3">Uncharacterized protein</fullName>
    </submittedName>
</protein>
<reference evidence="3 4" key="1">
    <citation type="submission" date="2019-08" db="EMBL/GenBank/DDBJ databases">
        <title>Deep-cultivation of Planctomycetes and their phenomic and genomic characterization uncovers novel biology.</title>
        <authorList>
            <person name="Wiegand S."/>
            <person name="Jogler M."/>
            <person name="Boedeker C."/>
            <person name="Pinto D."/>
            <person name="Vollmers J."/>
            <person name="Rivas-Marin E."/>
            <person name="Kohn T."/>
            <person name="Peeters S.H."/>
            <person name="Heuer A."/>
            <person name="Rast P."/>
            <person name="Oberbeckmann S."/>
            <person name="Bunk B."/>
            <person name="Jeske O."/>
            <person name="Meyerdierks A."/>
            <person name="Storesund J.E."/>
            <person name="Kallscheuer N."/>
            <person name="Luecker S."/>
            <person name="Lage O.M."/>
            <person name="Pohl T."/>
            <person name="Merkel B.J."/>
            <person name="Hornburger P."/>
            <person name="Mueller R.-W."/>
            <person name="Bruemmer F."/>
            <person name="Labrenz M."/>
            <person name="Spormann A.M."/>
            <person name="Op den Camp H."/>
            <person name="Overmann J."/>
            <person name="Amann R."/>
            <person name="Jetten M.S.M."/>
            <person name="Mascher T."/>
            <person name="Medema M.H."/>
            <person name="Devos D.P."/>
            <person name="Kaster A.-K."/>
            <person name="Ovreas L."/>
            <person name="Rohde M."/>
            <person name="Galperin M.Y."/>
            <person name="Jogler C."/>
        </authorList>
    </citation>
    <scope>NUCLEOTIDE SEQUENCE [LARGE SCALE GENOMIC DNA]</scope>
    <source>
        <strain evidence="3 4">OJF2</strain>
    </source>
</reference>
<keyword evidence="2" id="KW-1133">Transmembrane helix</keyword>
<feature type="transmembrane region" description="Helical" evidence="2">
    <location>
        <begin position="183"/>
        <end position="206"/>
    </location>
</feature>
<dbReference type="EMBL" id="CP042997">
    <property type="protein sequence ID" value="QEH34026.1"/>
    <property type="molecule type" value="Genomic_DNA"/>
</dbReference>
<gene>
    <name evidence="3" type="ORF">OJF2_25590</name>
</gene>
<evidence type="ECO:0000313" key="4">
    <source>
        <dbReference type="Proteomes" id="UP000324233"/>
    </source>
</evidence>
<keyword evidence="2" id="KW-0472">Membrane</keyword>
<evidence type="ECO:0000256" key="2">
    <source>
        <dbReference type="SAM" id="Phobius"/>
    </source>
</evidence>